<dbReference type="Pfam" id="PF01381">
    <property type="entry name" value="HTH_3"/>
    <property type="match status" value="1"/>
</dbReference>
<evidence type="ECO:0000313" key="6">
    <source>
        <dbReference type="Proteomes" id="UP000001409"/>
    </source>
</evidence>
<dbReference type="Proteomes" id="UP000001409">
    <property type="component" value="Plasmid pCE3"/>
</dbReference>
<dbReference type="eggNOG" id="COG1396">
    <property type="taxonomic scope" value="Bacteria"/>
</dbReference>
<evidence type="ECO:0000313" key="5">
    <source>
        <dbReference type="EMBL" id="BAC19789.1"/>
    </source>
</evidence>
<keyword evidence="1" id="KW-0805">Transcription regulation</keyword>
<evidence type="ECO:0000256" key="3">
    <source>
        <dbReference type="ARBA" id="ARBA00023163"/>
    </source>
</evidence>
<dbReference type="InterPro" id="IPR050807">
    <property type="entry name" value="TransReg_Diox_bact_type"/>
</dbReference>
<keyword evidence="6" id="KW-1185">Reference proteome</keyword>
<dbReference type="EMBL" id="AP005226">
    <property type="protein sequence ID" value="BAC19789.1"/>
    <property type="molecule type" value="Genomic_DNA"/>
</dbReference>
<evidence type="ECO:0000259" key="4">
    <source>
        <dbReference type="PROSITE" id="PS50943"/>
    </source>
</evidence>
<feature type="domain" description="HTH cro/C1-type" evidence="4">
    <location>
        <begin position="15"/>
        <end position="69"/>
    </location>
</feature>
<reference evidence="5 6" key="1">
    <citation type="submission" date="2002-05" db="EMBL/GenBank/DDBJ databases">
        <title>The entire sequence of plasmid maintained by Corynebacterium efficiens YS-314.</title>
        <authorList>
            <person name="Kawarabayasi Y."/>
            <person name="Yamazaki J."/>
            <person name="Hino Y."/>
            <person name="Kikuchi H."/>
        </authorList>
    </citation>
    <scope>NUCLEOTIDE SEQUENCE [LARGE SCALE GENOMIC DNA]</scope>
    <source>
        <strain evidence="6">DSM 44549 / YS-314 / AJ 12310 / JCM 11189 / NBRC 100395</strain>
        <plasmid evidence="6">Plasmid pCE3</plasmid>
    </source>
</reference>
<name>Q8FLG8_COREF</name>
<dbReference type="InterPro" id="IPR010982">
    <property type="entry name" value="Lambda_DNA-bd_dom_sf"/>
</dbReference>
<sequence>MTPDKKILIQLGDRLREARKQAKLSQEEVAHLSGLHRTYISLVERGGRNISVLNLLSITGVLGVDVGDIVSGLTREPRLNP</sequence>
<dbReference type="GO" id="GO:0005829">
    <property type="term" value="C:cytosol"/>
    <property type="evidence" value="ECO:0007669"/>
    <property type="project" value="TreeGrafter"/>
</dbReference>
<evidence type="ECO:0000256" key="1">
    <source>
        <dbReference type="ARBA" id="ARBA00023015"/>
    </source>
</evidence>
<dbReference type="PROSITE" id="PS50943">
    <property type="entry name" value="HTH_CROC1"/>
    <property type="match status" value="1"/>
</dbReference>
<keyword evidence="2" id="KW-0238">DNA-binding</keyword>
<dbReference type="InterPro" id="IPR001387">
    <property type="entry name" value="Cro/C1-type_HTH"/>
</dbReference>
<dbReference type="RefSeq" id="WP_006770473.1">
    <property type="nucleotide sequence ID" value="NC_004320.1"/>
</dbReference>
<keyword evidence="5" id="KW-0614">Plasmid</keyword>
<dbReference type="GO" id="GO:0003700">
    <property type="term" value="F:DNA-binding transcription factor activity"/>
    <property type="evidence" value="ECO:0007669"/>
    <property type="project" value="TreeGrafter"/>
</dbReference>
<evidence type="ECO:0000256" key="2">
    <source>
        <dbReference type="ARBA" id="ARBA00023125"/>
    </source>
</evidence>
<accession>Q8FLG8</accession>
<dbReference type="PANTHER" id="PTHR46797">
    <property type="entry name" value="HTH-TYPE TRANSCRIPTIONAL REGULATOR"/>
    <property type="match status" value="1"/>
</dbReference>
<dbReference type="CDD" id="cd00093">
    <property type="entry name" value="HTH_XRE"/>
    <property type="match status" value="1"/>
</dbReference>
<accession>C8NKP8</accession>
<dbReference type="HOGENOM" id="CLU_066192_29_4_11"/>
<dbReference type="SUPFAM" id="SSF47413">
    <property type="entry name" value="lambda repressor-like DNA-binding domains"/>
    <property type="match status" value="1"/>
</dbReference>
<dbReference type="AlphaFoldDB" id="Q8FLG8"/>
<proteinExistence type="predicted"/>
<dbReference type="OrthoDB" id="9814553at2"/>
<dbReference type="KEGG" id="cef:CE3P014"/>
<dbReference type="PANTHER" id="PTHR46797:SF23">
    <property type="entry name" value="HTH-TYPE TRANSCRIPTIONAL REGULATOR SUTR"/>
    <property type="match status" value="1"/>
</dbReference>
<protein>
    <submittedName>
        <fullName evidence="5">Putative transcription regulatory protein</fullName>
    </submittedName>
</protein>
<organism evidence="5 6">
    <name type="scientific">Corynebacterium efficiens (strain DSM 44549 / YS-314 / AJ 12310 / JCM 11189 / NBRC 100395)</name>
    <dbReference type="NCBI Taxonomy" id="196164"/>
    <lineage>
        <taxon>Bacteria</taxon>
        <taxon>Bacillati</taxon>
        <taxon>Actinomycetota</taxon>
        <taxon>Actinomycetes</taxon>
        <taxon>Mycobacteriales</taxon>
        <taxon>Corynebacteriaceae</taxon>
        <taxon>Corynebacterium</taxon>
    </lineage>
</organism>
<dbReference type="SMART" id="SM00530">
    <property type="entry name" value="HTH_XRE"/>
    <property type="match status" value="1"/>
</dbReference>
<geneLocation type="plasmid" evidence="5 6">
    <name>pCE3</name>
</geneLocation>
<dbReference type="Gene3D" id="1.10.260.40">
    <property type="entry name" value="lambda repressor-like DNA-binding domains"/>
    <property type="match status" value="1"/>
</dbReference>
<dbReference type="GO" id="GO:0003677">
    <property type="term" value="F:DNA binding"/>
    <property type="evidence" value="ECO:0007669"/>
    <property type="project" value="UniProtKB-KW"/>
</dbReference>
<keyword evidence="3" id="KW-0804">Transcription</keyword>